<sequence>MARFILFLSIVISTTAIGLVISQGDPEVVEKQRVLQEIFDEIAGVENSTSFALGDDEDPNYPMENETNDESIGDSSNLDMNEEADTVGVQLENDEVPMEEQLVEDEIPVEEEHTEISDEGDQMGDEYASDEVQIDEDYNPFAQQDEAAAFSKTIKIGTPQHVVTNHFGWDVEHGTDGEGLSIYREFPVAFYMKDGVVQLISWGRSGSFDQWETQEGIGRRSSFEDVREAYINFTYKILYRAGNPQPSYVVVDYHTNKLVFEFTDNRVSFIFLCAPEMLEHSYVKNTVFTYDELQEEPL</sequence>
<reference evidence="3" key="1">
    <citation type="journal article" date="2019" name="Int. J. Syst. Evol. Microbiol.">
        <title>The Global Catalogue of Microorganisms (GCM) 10K type strain sequencing project: providing services to taxonomists for standard genome sequencing and annotation.</title>
        <authorList>
            <consortium name="The Broad Institute Genomics Platform"/>
            <consortium name="The Broad Institute Genome Sequencing Center for Infectious Disease"/>
            <person name="Wu L."/>
            <person name="Ma J."/>
        </authorList>
    </citation>
    <scope>NUCLEOTIDE SEQUENCE [LARGE SCALE GENOMIC DNA]</scope>
    <source>
        <strain evidence="3">CGMCC 1.12237</strain>
    </source>
</reference>
<feature type="region of interest" description="Disordered" evidence="1">
    <location>
        <begin position="49"/>
        <end position="78"/>
    </location>
</feature>
<dbReference type="Proteomes" id="UP001596147">
    <property type="component" value="Unassembled WGS sequence"/>
</dbReference>
<comment type="caution">
    <text evidence="2">The sequence shown here is derived from an EMBL/GenBank/DDBJ whole genome shotgun (WGS) entry which is preliminary data.</text>
</comment>
<evidence type="ECO:0000313" key="3">
    <source>
        <dbReference type="Proteomes" id="UP001596147"/>
    </source>
</evidence>
<evidence type="ECO:0000313" key="2">
    <source>
        <dbReference type="EMBL" id="MFC5466394.1"/>
    </source>
</evidence>
<protein>
    <submittedName>
        <fullName evidence="2">Uncharacterized protein</fullName>
    </submittedName>
</protein>
<dbReference type="RefSeq" id="WP_382354380.1">
    <property type="nucleotide sequence ID" value="NZ_JBHSMC010000026.1"/>
</dbReference>
<name>A0ABW0LKI1_9BACI</name>
<accession>A0ABW0LKI1</accession>
<gene>
    <name evidence="2" type="ORF">ACFPM4_16865</name>
</gene>
<dbReference type="EMBL" id="JBHSMC010000026">
    <property type="protein sequence ID" value="MFC5466394.1"/>
    <property type="molecule type" value="Genomic_DNA"/>
</dbReference>
<proteinExistence type="predicted"/>
<evidence type="ECO:0000256" key="1">
    <source>
        <dbReference type="SAM" id="MobiDB-lite"/>
    </source>
</evidence>
<organism evidence="2 3">
    <name type="scientific">Lederbergia graminis</name>
    <dbReference type="NCBI Taxonomy" id="735518"/>
    <lineage>
        <taxon>Bacteria</taxon>
        <taxon>Bacillati</taxon>
        <taxon>Bacillota</taxon>
        <taxon>Bacilli</taxon>
        <taxon>Bacillales</taxon>
        <taxon>Bacillaceae</taxon>
        <taxon>Lederbergia</taxon>
    </lineage>
</organism>
<keyword evidence="3" id="KW-1185">Reference proteome</keyword>